<keyword evidence="5" id="KW-1185">Reference proteome</keyword>
<dbReference type="Pfam" id="PF26614">
    <property type="entry name" value="DUF8194"/>
    <property type="match status" value="1"/>
</dbReference>
<feature type="signal peptide" evidence="1">
    <location>
        <begin position="1"/>
        <end position="26"/>
    </location>
</feature>
<reference evidence="4 5" key="1">
    <citation type="submission" date="2021-01" db="EMBL/GenBank/DDBJ databases">
        <title>Genomic Encyclopedia of Type Strains, Phase IV (KMG-IV): sequencing the most valuable type-strain genomes for metagenomic binning, comparative biology and taxonomic classification.</title>
        <authorList>
            <person name="Goeker M."/>
        </authorList>
    </citation>
    <scope>NUCLEOTIDE SEQUENCE [LARGE SCALE GENOMIC DNA]</scope>
    <source>
        <strain evidence="4 5">DSM 24436</strain>
    </source>
</reference>
<sequence length="681" mass="76877">MMKKFNSVLGLFLVMALLIGSLSVYADDNADTGSGDTSNALDGKGFYRGSEYMYKVSVYVGLSDQADKNTNLRSEWKMVGTSPIYVKPSNFSMPSNVFFGIENKVKYQNGSALTPNNSPIVVTDNPPPIPITNGGNIGSVKSYFGDVNTLDMFINYFASQKGTSREGLVENIIFTIEGETKRYPAEEILPIKIDGQYQNKVPWLILYEPVIISYLKDRTTTLAFTATEYALAQKLGYFNFRSGADGQYISGMTHSDLPNSIFLEESWFGYPVTSALPDNVYWDLDRIIAGGGWGMRLLKANAANVVENDTEYDYEYRVDTDVITSVRIYASDDITPDNRHFSEAAYKKPVKNTATITISANGYSKSTEVVIPSGGSELVWLKWHTPSTPGEETIQVNVSGNSAAKIDGTSRSATLIGKVVDLNLSEPPNPTANDRNDHFTLPSIPVKAEKTTANWGVYDCNWIPKWVWHPKWEWESDWQKEYYTYHHSGGCRDTDGDGDDDYCPGHRRYRWVDEGEWVDNGHWVDEGHWEYDYTNFNASLSGIMTLKPDEKSPTADGENMKSGYGVNINVSTYPTTNAPSSHVTNAQNVITYFPEFQYDTYWRLLDARGYGEFAFKENKYSTFNSRVHFTPLWFPDGRYRVYSEIIDMWTPDGMLRINLDDDVTIDGDLYMDWHIGPKRSE</sequence>
<evidence type="ECO:0000313" key="4">
    <source>
        <dbReference type="EMBL" id="MBM7562496.1"/>
    </source>
</evidence>
<evidence type="ECO:0000313" key="5">
    <source>
        <dbReference type="Proteomes" id="UP000767854"/>
    </source>
</evidence>
<organism evidence="4 5">
    <name type="scientific">Fusibacter tunisiensis</name>
    <dbReference type="NCBI Taxonomy" id="1008308"/>
    <lineage>
        <taxon>Bacteria</taxon>
        <taxon>Bacillati</taxon>
        <taxon>Bacillota</taxon>
        <taxon>Clostridia</taxon>
        <taxon>Eubacteriales</taxon>
        <taxon>Eubacteriales Family XII. Incertae Sedis</taxon>
        <taxon>Fusibacter</taxon>
    </lineage>
</organism>
<dbReference type="Pfam" id="PF26615">
    <property type="entry name" value="DUF8195"/>
    <property type="match status" value="2"/>
</dbReference>
<evidence type="ECO:0008006" key="6">
    <source>
        <dbReference type="Google" id="ProtNLM"/>
    </source>
</evidence>
<evidence type="ECO:0000259" key="2">
    <source>
        <dbReference type="Pfam" id="PF26614"/>
    </source>
</evidence>
<evidence type="ECO:0000259" key="3">
    <source>
        <dbReference type="Pfam" id="PF26615"/>
    </source>
</evidence>
<name>A0ABS2MST7_9FIRM</name>
<feature type="domain" description="DUF8194" evidence="2">
    <location>
        <begin position="312"/>
        <end position="420"/>
    </location>
</feature>
<dbReference type="InterPro" id="IPR058507">
    <property type="entry name" value="DUF8194"/>
</dbReference>
<dbReference type="InterPro" id="IPR058508">
    <property type="entry name" value="DUF8195"/>
</dbReference>
<comment type="caution">
    <text evidence="4">The sequence shown here is derived from an EMBL/GenBank/DDBJ whole genome shotgun (WGS) entry which is preliminary data.</text>
</comment>
<dbReference type="RefSeq" id="WP_204664926.1">
    <property type="nucleotide sequence ID" value="NZ_JAFBDT010000020.1"/>
</dbReference>
<dbReference type="Proteomes" id="UP000767854">
    <property type="component" value="Unassembled WGS sequence"/>
</dbReference>
<evidence type="ECO:0000256" key="1">
    <source>
        <dbReference type="SAM" id="SignalP"/>
    </source>
</evidence>
<feature type="domain" description="DUF8195" evidence="3">
    <location>
        <begin position="426"/>
        <end position="487"/>
    </location>
</feature>
<accession>A0ABS2MST7</accession>
<feature type="chain" id="PRO_5046266757" description="DUF1533 domain-containing protein" evidence="1">
    <location>
        <begin position="27"/>
        <end position="681"/>
    </location>
</feature>
<gene>
    <name evidence="4" type="ORF">JOC49_002057</name>
</gene>
<protein>
    <recommendedName>
        <fullName evidence="6">DUF1533 domain-containing protein</fullName>
    </recommendedName>
</protein>
<feature type="domain" description="DUF8195" evidence="3">
    <location>
        <begin position="510"/>
        <end position="673"/>
    </location>
</feature>
<keyword evidence="1" id="KW-0732">Signal</keyword>
<dbReference type="EMBL" id="JAFBDT010000020">
    <property type="protein sequence ID" value="MBM7562496.1"/>
    <property type="molecule type" value="Genomic_DNA"/>
</dbReference>
<proteinExistence type="predicted"/>